<proteinExistence type="predicted"/>
<dbReference type="Pfam" id="PF04149">
    <property type="entry name" value="DUF397"/>
    <property type="match status" value="1"/>
</dbReference>
<name>A0ABT0UVV2_9ACTN</name>
<accession>A0ABT0UVV2</accession>
<organism evidence="2 3">
    <name type="scientific">Streptomyces albipurpureus</name>
    <dbReference type="NCBI Taxonomy" id="2897419"/>
    <lineage>
        <taxon>Bacteria</taxon>
        <taxon>Bacillati</taxon>
        <taxon>Actinomycetota</taxon>
        <taxon>Actinomycetes</taxon>
        <taxon>Kitasatosporales</taxon>
        <taxon>Streptomycetaceae</taxon>
        <taxon>Streptomyces</taxon>
    </lineage>
</organism>
<feature type="domain" description="DUF397" evidence="1">
    <location>
        <begin position="8"/>
        <end position="59"/>
    </location>
</feature>
<dbReference type="RefSeq" id="WP_250922091.1">
    <property type="nucleotide sequence ID" value="NZ_JAMQAW010000032.1"/>
</dbReference>
<keyword evidence="3" id="KW-1185">Reference proteome</keyword>
<protein>
    <submittedName>
        <fullName evidence="2">DUF397 domain-containing protein</fullName>
    </submittedName>
</protein>
<gene>
    <name evidence="2" type="ORF">NBG84_26350</name>
</gene>
<dbReference type="InterPro" id="IPR007278">
    <property type="entry name" value="DUF397"/>
</dbReference>
<reference evidence="2" key="1">
    <citation type="submission" date="2022-06" db="EMBL/GenBank/DDBJ databases">
        <title>Genome public.</title>
        <authorList>
            <person name="Sun Q."/>
        </authorList>
    </citation>
    <scope>NUCLEOTIDE SEQUENCE</scope>
    <source>
        <strain evidence="2">CWNU-1</strain>
    </source>
</reference>
<comment type="caution">
    <text evidence="2">The sequence shown here is derived from an EMBL/GenBank/DDBJ whole genome shotgun (WGS) entry which is preliminary data.</text>
</comment>
<dbReference type="Proteomes" id="UP001431429">
    <property type="component" value="Unassembled WGS sequence"/>
</dbReference>
<evidence type="ECO:0000259" key="1">
    <source>
        <dbReference type="Pfam" id="PF04149"/>
    </source>
</evidence>
<sequence length="64" mass="6675">MIIRSDLSWTKSSYSDGGNNCVEVAHGGSGVMPVRDSKRPDPVIVVGGHTWTAFVSGVKSGDVA</sequence>
<dbReference type="EMBL" id="JAMQAW010000032">
    <property type="protein sequence ID" value="MCM2391765.1"/>
    <property type="molecule type" value="Genomic_DNA"/>
</dbReference>
<evidence type="ECO:0000313" key="3">
    <source>
        <dbReference type="Proteomes" id="UP001431429"/>
    </source>
</evidence>
<evidence type="ECO:0000313" key="2">
    <source>
        <dbReference type="EMBL" id="MCM2391765.1"/>
    </source>
</evidence>